<feature type="domain" description="Spore germination GerAC-like C-terminal" evidence="8">
    <location>
        <begin position="199"/>
        <end position="361"/>
    </location>
</feature>
<accession>A0ABT5V947</accession>
<evidence type="ECO:0000256" key="6">
    <source>
        <dbReference type="ARBA" id="ARBA00023139"/>
    </source>
</evidence>
<reference evidence="10" key="1">
    <citation type="submission" date="2024-05" db="EMBL/GenBank/DDBJ databases">
        <title>Alkalihalobacillus sp. strain MEB203 novel alkaliphilic bacterium from Lonar Lake, India.</title>
        <authorList>
            <person name="Joshi A."/>
            <person name="Thite S."/>
            <person name="Mengade P."/>
        </authorList>
    </citation>
    <scope>NUCLEOTIDE SEQUENCE</scope>
    <source>
        <strain evidence="10">MEB 203</strain>
    </source>
</reference>
<evidence type="ECO:0000259" key="8">
    <source>
        <dbReference type="Pfam" id="PF05504"/>
    </source>
</evidence>
<comment type="subcellular location">
    <subcellularLocation>
        <location evidence="1">Membrane</location>
        <topology evidence="1">Lipid-anchor</topology>
    </subcellularLocation>
</comment>
<evidence type="ECO:0000256" key="4">
    <source>
        <dbReference type="ARBA" id="ARBA00022729"/>
    </source>
</evidence>
<evidence type="ECO:0000313" key="10">
    <source>
        <dbReference type="EMBL" id="MDE5411984.1"/>
    </source>
</evidence>
<evidence type="ECO:0000256" key="7">
    <source>
        <dbReference type="ARBA" id="ARBA00023288"/>
    </source>
</evidence>
<dbReference type="PANTHER" id="PTHR35789:SF1">
    <property type="entry name" value="SPORE GERMINATION PROTEIN B3"/>
    <property type="match status" value="1"/>
</dbReference>
<proteinExistence type="inferred from homology"/>
<keyword evidence="11" id="KW-1185">Reference proteome</keyword>
<dbReference type="NCBIfam" id="TIGR02887">
    <property type="entry name" value="spore_ger_x_C"/>
    <property type="match status" value="1"/>
</dbReference>
<evidence type="ECO:0000256" key="1">
    <source>
        <dbReference type="ARBA" id="ARBA00004635"/>
    </source>
</evidence>
<evidence type="ECO:0000313" key="11">
    <source>
        <dbReference type="Proteomes" id="UP001148125"/>
    </source>
</evidence>
<keyword evidence="7" id="KW-0449">Lipoprotein</keyword>
<name>A0ABT5V947_9BACI</name>
<dbReference type="InterPro" id="IPR038501">
    <property type="entry name" value="Spore_GerAC_C_sf"/>
</dbReference>
<evidence type="ECO:0000256" key="5">
    <source>
        <dbReference type="ARBA" id="ARBA00023136"/>
    </source>
</evidence>
<dbReference type="RefSeq" id="WP_275116612.1">
    <property type="nucleotide sequence ID" value="NZ_JAOTPO010000001.1"/>
</dbReference>
<dbReference type="EMBL" id="JAOTPO010000001">
    <property type="protein sequence ID" value="MDE5411984.1"/>
    <property type="molecule type" value="Genomic_DNA"/>
</dbReference>
<dbReference type="InterPro" id="IPR046953">
    <property type="entry name" value="Spore_GerAC-like_C"/>
</dbReference>
<keyword evidence="6" id="KW-0564">Palmitate</keyword>
<dbReference type="PANTHER" id="PTHR35789">
    <property type="entry name" value="SPORE GERMINATION PROTEIN B3"/>
    <property type="match status" value="1"/>
</dbReference>
<feature type="domain" description="Spore germination protein N-terminal" evidence="9">
    <location>
        <begin position="24"/>
        <end position="190"/>
    </location>
</feature>
<dbReference type="Proteomes" id="UP001148125">
    <property type="component" value="Unassembled WGS sequence"/>
</dbReference>
<dbReference type="PROSITE" id="PS51257">
    <property type="entry name" value="PROKAR_LIPOPROTEIN"/>
    <property type="match status" value="1"/>
</dbReference>
<dbReference type="InterPro" id="IPR057336">
    <property type="entry name" value="GerAC_N"/>
</dbReference>
<dbReference type="Pfam" id="PF05504">
    <property type="entry name" value="Spore_GerAC"/>
    <property type="match status" value="1"/>
</dbReference>
<protein>
    <submittedName>
        <fullName evidence="10">Ger(X)C family spore germination protein</fullName>
    </submittedName>
</protein>
<keyword evidence="4" id="KW-0732">Signal</keyword>
<keyword evidence="3" id="KW-0309">Germination</keyword>
<gene>
    <name evidence="10" type="ORF">N7Z68_01125</name>
</gene>
<comment type="caution">
    <text evidence="10">The sequence shown here is derived from an EMBL/GenBank/DDBJ whole genome shotgun (WGS) entry which is preliminary data.</text>
</comment>
<organism evidence="10 11">
    <name type="scientific">Alkalihalobacterium chitinilyticum</name>
    <dbReference type="NCBI Taxonomy" id="2980103"/>
    <lineage>
        <taxon>Bacteria</taxon>
        <taxon>Bacillati</taxon>
        <taxon>Bacillota</taxon>
        <taxon>Bacilli</taxon>
        <taxon>Bacillales</taxon>
        <taxon>Bacillaceae</taxon>
        <taxon>Alkalihalobacterium</taxon>
    </lineage>
</organism>
<dbReference type="InterPro" id="IPR008844">
    <property type="entry name" value="Spore_GerAC-like"/>
</dbReference>
<sequence>MNQCKWIILICIILFVLTGCVETNIIEELSLVHGMAYDEAEGDQLELTAAFPNFVEQGEESALFSQILTGIGRTTNGAIEQINMKSQRPIKLGQSRVYIFSSTIAENGIEHLADALYRNPDVPNRVQLAVSVDKAKDIFNTVDENEDRVGVYIPDLIDHVQQLAIPPTNLHLFLYSMYNDGRDAYLPLIKGEDELNIIGTALFDHDKYVAQINLQESYMLRYLTVRGKHGTQQHIVTHEGGDLVVTVENITSTYRVKMENRGETPTFIYHVHVKGEITDSSERINIDDPGFIPKLEKEMKEEKVKKAEILITKFKELKIDPLGLGEQYRSRTRNWQPEKWEEMYQDIDVEFNFNVQIIHSGAIE</sequence>
<comment type="similarity">
    <text evidence="2">Belongs to the GerABKC lipoprotein family.</text>
</comment>
<dbReference type="Pfam" id="PF25198">
    <property type="entry name" value="Spore_GerAC_N"/>
    <property type="match status" value="1"/>
</dbReference>
<dbReference type="Gene3D" id="3.30.300.210">
    <property type="entry name" value="Nutrient germinant receptor protein C, domain 3"/>
    <property type="match status" value="1"/>
</dbReference>
<keyword evidence="5" id="KW-0472">Membrane</keyword>
<evidence type="ECO:0000256" key="2">
    <source>
        <dbReference type="ARBA" id="ARBA00007886"/>
    </source>
</evidence>
<evidence type="ECO:0000256" key="3">
    <source>
        <dbReference type="ARBA" id="ARBA00022544"/>
    </source>
</evidence>
<evidence type="ECO:0000259" key="9">
    <source>
        <dbReference type="Pfam" id="PF25198"/>
    </source>
</evidence>